<proteinExistence type="predicted"/>
<protein>
    <recommendedName>
        <fullName evidence="3">LamG-like jellyroll fold domain-containing protein</fullName>
    </recommendedName>
</protein>
<dbReference type="Pfam" id="PF13385">
    <property type="entry name" value="Laminin_G_3"/>
    <property type="match status" value="1"/>
</dbReference>
<organism evidence="4 5">
    <name type="scientific">Candidatus Desantisbacteria bacterium CG23_combo_of_CG06-09_8_20_14_all_40_23</name>
    <dbReference type="NCBI Taxonomy" id="1974550"/>
    <lineage>
        <taxon>Bacteria</taxon>
        <taxon>Candidatus Desantisiibacteriota</taxon>
    </lineage>
</organism>
<dbReference type="InterPro" id="IPR018247">
    <property type="entry name" value="EF_Hand_1_Ca_BS"/>
</dbReference>
<dbReference type="PANTHER" id="PTHR47635">
    <property type="entry name" value="CUB DOMAIN-CONTAINING PROTEIN"/>
    <property type="match status" value="1"/>
</dbReference>
<dbReference type="InterPro" id="IPR008965">
    <property type="entry name" value="CBM2/CBM3_carb-bd_dom_sf"/>
</dbReference>
<dbReference type="Pfam" id="PF13620">
    <property type="entry name" value="CarboxypepD_reg"/>
    <property type="match status" value="1"/>
</dbReference>
<dbReference type="SMART" id="SM00560">
    <property type="entry name" value="LamGL"/>
    <property type="match status" value="1"/>
</dbReference>
<dbReference type="EMBL" id="PCSH01000154">
    <property type="protein sequence ID" value="PIP39746.1"/>
    <property type="molecule type" value="Genomic_DNA"/>
</dbReference>
<dbReference type="SUPFAM" id="SSF49464">
    <property type="entry name" value="Carboxypeptidase regulatory domain-like"/>
    <property type="match status" value="1"/>
</dbReference>
<evidence type="ECO:0000313" key="4">
    <source>
        <dbReference type="EMBL" id="PIP39746.1"/>
    </source>
</evidence>
<reference evidence="4 5" key="1">
    <citation type="submission" date="2017-09" db="EMBL/GenBank/DDBJ databases">
        <title>Depth-based differentiation of microbial function through sediment-hosted aquifers and enrichment of novel symbionts in the deep terrestrial subsurface.</title>
        <authorList>
            <person name="Probst A.J."/>
            <person name="Ladd B."/>
            <person name="Jarett J.K."/>
            <person name="Geller-Mcgrath D.E."/>
            <person name="Sieber C.M."/>
            <person name="Emerson J.B."/>
            <person name="Anantharaman K."/>
            <person name="Thomas B.C."/>
            <person name="Malmstrom R."/>
            <person name="Stieglmeier M."/>
            <person name="Klingl A."/>
            <person name="Woyke T."/>
            <person name="Ryan C.M."/>
            <person name="Banfield J.F."/>
        </authorList>
    </citation>
    <scope>NUCLEOTIDE SEQUENCE [LARGE SCALE GENOMIC DNA]</scope>
    <source>
        <strain evidence="4">CG23_combo_of_CG06-09_8_20_14_all_40_23</strain>
    </source>
</reference>
<dbReference type="PROSITE" id="PS00018">
    <property type="entry name" value="EF_HAND_1"/>
    <property type="match status" value="1"/>
</dbReference>
<dbReference type="AlphaFoldDB" id="A0A2H0A2Y4"/>
<dbReference type="Gene3D" id="2.60.40.1120">
    <property type="entry name" value="Carboxypeptidase-like, regulatory domain"/>
    <property type="match status" value="1"/>
</dbReference>
<evidence type="ECO:0000256" key="2">
    <source>
        <dbReference type="ARBA" id="ARBA00023157"/>
    </source>
</evidence>
<evidence type="ECO:0000259" key="3">
    <source>
        <dbReference type="SMART" id="SM00560"/>
    </source>
</evidence>
<dbReference type="Proteomes" id="UP000231067">
    <property type="component" value="Unassembled WGS sequence"/>
</dbReference>
<dbReference type="PANTHER" id="PTHR47635:SF2">
    <property type="entry name" value="LAMG-LIKE JELLYROLL FOLD DOMAIN-CONTAINING PROTEIN"/>
    <property type="match status" value="1"/>
</dbReference>
<accession>A0A2H0A2Y4</accession>
<dbReference type="Gene3D" id="2.60.120.200">
    <property type="match status" value="1"/>
</dbReference>
<comment type="caution">
    <text evidence="4">The sequence shown here is derived from an EMBL/GenBank/DDBJ whole genome shotgun (WGS) entry which is preliminary data.</text>
</comment>
<evidence type="ECO:0000313" key="5">
    <source>
        <dbReference type="Proteomes" id="UP000231067"/>
    </source>
</evidence>
<dbReference type="SUPFAM" id="SSF49384">
    <property type="entry name" value="Carbohydrate-binding domain"/>
    <property type="match status" value="1"/>
</dbReference>
<name>A0A2H0A2Y4_9BACT</name>
<dbReference type="InterPro" id="IPR013320">
    <property type="entry name" value="ConA-like_dom_sf"/>
</dbReference>
<keyword evidence="1" id="KW-0732">Signal</keyword>
<sequence>MPKIKGGNLEMKHQFNQRKVFWGMLFLVGLLTIGQARVSFGAGSITYSSATLTPTQYPSGIVSYWKFEEGTGSVAHDSISGNHGTIYGANWSTGQVGDALTFDGLDDMIVVPHSPSLSLEEFTIEAWVKQYSNPAAAGGSEGCILVKRYTGSWMDNYAMWIDRDAAAWSSFYSMDIPGWDSVSSIGKISFDRWYYIAATYDRTVLKIYINGELDNSKNMKYMPFLNNLCPLVIGRATAGCPCEFKPSNPSIKGIIDEVAIYNKALTPEEIQQHYRNGLHGLGYEIVVISVGTITGKVTESNGKTPIEKVLVEALQGTVTIGSTTTDANGSYAIALAKGSYTVRVSKQQYLSTQTTDIVVSQDTTTCLDFILYSARIKPIVSSPQSAGSEVLLKIQVGDEQEPVEDLFTIFGTLTWTSANDIEILNITPGDFIGNDLQIFDIVKSEGKVQFMMRRKTGTGGATGYGSVLDIKLKISNQAQLGTITFSLDGLEAYNSTVQWISLLPESKEMRVNEVAIKPIVYPSILPGQEFIMDIQVGDIDNPVTGLKSLSFDAKWEGLETVAIEWKPWTAPYWGMIEPPCPDAVYADANGDGVVDLIDVHAIIQNYGKTHPKTLALSTPTMKTDNTLIDAYRQVLRNRPDLLENVKNVLASLENSPEIQQESQEFIKVLREIIEPLPLTEFKVYPNPYRPTTTHSGITGITFANLGSNWHIRVFNLAGELVKEIEGNQDSYTWNEAKDLASGLYIYTIHSSTLSNKKGKIAIIK</sequence>
<dbReference type="InterPro" id="IPR008969">
    <property type="entry name" value="CarboxyPept-like_regulatory"/>
</dbReference>
<dbReference type="SUPFAM" id="SSF49899">
    <property type="entry name" value="Concanavalin A-like lectins/glucanases"/>
    <property type="match status" value="1"/>
</dbReference>
<feature type="domain" description="LamG-like jellyroll fold" evidence="3">
    <location>
        <begin position="120"/>
        <end position="268"/>
    </location>
</feature>
<dbReference type="InterPro" id="IPR026444">
    <property type="entry name" value="Secre_tail"/>
</dbReference>
<dbReference type="Gene3D" id="2.60.40.680">
    <property type="match status" value="1"/>
</dbReference>
<gene>
    <name evidence="4" type="ORF">COX18_08995</name>
</gene>
<dbReference type="GO" id="GO:0030246">
    <property type="term" value="F:carbohydrate binding"/>
    <property type="evidence" value="ECO:0007669"/>
    <property type="project" value="InterPro"/>
</dbReference>
<evidence type="ECO:0000256" key="1">
    <source>
        <dbReference type="ARBA" id="ARBA00022729"/>
    </source>
</evidence>
<dbReference type="InterPro" id="IPR006558">
    <property type="entry name" value="LamG-like"/>
</dbReference>
<keyword evidence="2" id="KW-1015">Disulfide bond</keyword>
<dbReference type="NCBIfam" id="TIGR04183">
    <property type="entry name" value="Por_Secre_tail"/>
    <property type="match status" value="1"/>
</dbReference>